<gene>
    <name evidence="2" type="ORF">BJ508DRAFT_327868</name>
</gene>
<evidence type="ECO:0000313" key="3">
    <source>
        <dbReference type="Proteomes" id="UP000275078"/>
    </source>
</evidence>
<sequence length="206" mass="22844">MACLSTKTIIFLLLSASLVSKCVHCSVYPHPRLRFNTRDTRDTQDSPPFTNVTTNCLASEPGLDNPEYMLTPEGHHHLIASHQPDSIFHAYTNPSYASSVGIRRARSNQTATNFVFLLAWLPLGKLETEDWDIVVICSKYGMAKIVEKELVMMDAALERKCGSRQLGVATLGNGLVYGRVVEKGPWKALEGLVTSTRVDERICSSM</sequence>
<proteinExistence type="predicted"/>
<protein>
    <submittedName>
        <fullName evidence="2">Uncharacterized protein</fullName>
    </submittedName>
</protein>
<dbReference type="AlphaFoldDB" id="A0A3N4I160"/>
<keyword evidence="3" id="KW-1185">Reference proteome</keyword>
<organism evidence="2 3">
    <name type="scientific">Ascobolus immersus RN42</name>
    <dbReference type="NCBI Taxonomy" id="1160509"/>
    <lineage>
        <taxon>Eukaryota</taxon>
        <taxon>Fungi</taxon>
        <taxon>Dikarya</taxon>
        <taxon>Ascomycota</taxon>
        <taxon>Pezizomycotina</taxon>
        <taxon>Pezizomycetes</taxon>
        <taxon>Pezizales</taxon>
        <taxon>Ascobolaceae</taxon>
        <taxon>Ascobolus</taxon>
    </lineage>
</organism>
<dbReference type="EMBL" id="ML119694">
    <property type="protein sequence ID" value="RPA79813.1"/>
    <property type="molecule type" value="Genomic_DNA"/>
</dbReference>
<dbReference type="Proteomes" id="UP000275078">
    <property type="component" value="Unassembled WGS sequence"/>
</dbReference>
<reference evidence="2 3" key="1">
    <citation type="journal article" date="2018" name="Nat. Ecol. Evol.">
        <title>Pezizomycetes genomes reveal the molecular basis of ectomycorrhizal truffle lifestyle.</title>
        <authorList>
            <person name="Murat C."/>
            <person name="Payen T."/>
            <person name="Noel B."/>
            <person name="Kuo A."/>
            <person name="Morin E."/>
            <person name="Chen J."/>
            <person name="Kohler A."/>
            <person name="Krizsan K."/>
            <person name="Balestrini R."/>
            <person name="Da Silva C."/>
            <person name="Montanini B."/>
            <person name="Hainaut M."/>
            <person name="Levati E."/>
            <person name="Barry K.W."/>
            <person name="Belfiori B."/>
            <person name="Cichocki N."/>
            <person name="Clum A."/>
            <person name="Dockter R.B."/>
            <person name="Fauchery L."/>
            <person name="Guy J."/>
            <person name="Iotti M."/>
            <person name="Le Tacon F."/>
            <person name="Lindquist E.A."/>
            <person name="Lipzen A."/>
            <person name="Malagnac F."/>
            <person name="Mello A."/>
            <person name="Molinier V."/>
            <person name="Miyauchi S."/>
            <person name="Poulain J."/>
            <person name="Riccioni C."/>
            <person name="Rubini A."/>
            <person name="Sitrit Y."/>
            <person name="Splivallo R."/>
            <person name="Traeger S."/>
            <person name="Wang M."/>
            <person name="Zifcakova L."/>
            <person name="Wipf D."/>
            <person name="Zambonelli A."/>
            <person name="Paolocci F."/>
            <person name="Nowrousian M."/>
            <person name="Ottonello S."/>
            <person name="Baldrian P."/>
            <person name="Spatafora J.W."/>
            <person name="Henrissat B."/>
            <person name="Nagy L.G."/>
            <person name="Aury J.M."/>
            <person name="Wincker P."/>
            <person name="Grigoriev I.V."/>
            <person name="Bonfante P."/>
            <person name="Martin F.M."/>
        </authorList>
    </citation>
    <scope>NUCLEOTIDE SEQUENCE [LARGE SCALE GENOMIC DNA]</scope>
    <source>
        <strain evidence="2 3">RN42</strain>
    </source>
</reference>
<name>A0A3N4I160_ASCIM</name>
<feature type="signal peptide" evidence="1">
    <location>
        <begin position="1"/>
        <end position="25"/>
    </location>
</feature>
<accession>A0A3N4I160</accession>
<keyword evidence="1" id="KW-0732">Signal</keyword>
<feature type="chain" id="PRO_5018204497" evidence="1">
    <location>
        <begin position="26"/>
        <end position="206"/>
    </location>
</feature>
<evidence type="ECO:0000313" key="2">
    <source>
        <dbReference type="EMBL" id="RPA79813.1"/>
    </source>
</evidence>
<evidence type="ECO:0000256" key="1">
    <source>
        <dbReference type="SAM" id="SignalP"/>
    </source>
</evidence>